<name>A0A1R0X1F6_9BACL</name>
<accession>A0A1R0X1F6</accession>
<protein>
    <recommendedName>
        <fullName evidence="3">Thioredoxin domain-containing protein</fullName>
    </recommendedName>
</protein>
<organism evidence="1 2">
    <name type="scientific">Paenibacillus odorifer</name>
    <dbReference type="NCBI Taxonomy" id="189426"/>
    <lineage>
        <taxon>Bacteria</taxon>
        <taxon>Bacillati</taxon>
        <taxon>Bacillota</taxon>
        <taxon>Bacilli</taxon>
        <taxon>Bacillales</taxon>
        <taxon>Paenibacillaceae</taxon>
        <taxon>Paenibacillus</taxon>
    </lineage>
</organism>
<dbReference type="SUPFAM" id="SSF52833">
    <property type="entry name" value="Thioredoxin-like"/>
    <property type="match status" value="1"/>
</dbReference>
<reference evidence="1 2" key="1">
    <citation type="submission" date="2016-10" db="EMBL/GenBank/DDBJ databases">
        <title>Paenibacillus species isolates.</title>
        <authorList>
            <person name="Beno S.M."/>
        </authorList>
    </citation>
    <scope>NUCLEOTIDE SEQUENCE [LARGE SCALE GENOMIC DNA]</scope>
    <source>
        <strain evidence="1 2">FSL H7-0604</strain>
    </source>
</reference>
<dbReference type="Gene3D" id="3.40.30.10">
    <property type="entry name" value="Glutaredoxin"/>
    <property type="match status" value="1"/>
</dbReference>
<evidence type="ECO:0000313" key="1">
    <source>
        <dbReference type="EMBL" id="OMD26725.1"/>
    </source>
</evidence>
<dbReference type="AlphaFoldDB" id="A0A1R0X1F6"/>
<sequence>MKVDFSNLFNNPKNKSNETELTLIKQLIVSKELIFENFNIAIFLSVYCLRCIELLPELKKEEESLSKNGCVLIFDSSNEEMQNIITHFNLKIPTINTDLDFFVNDLKINKTPNLMAWNNEGTIVETKFINNITDIKSLFDLKNV</sequence>
<dbReference type="Proteomes" id="UP000187465">
    <property type="component" value="Unassembled WGS sequence"/>
</dbReference>
<evidence type="ECO:0000313" key="2">
    <source>
        <dbReference type="Proteomes" id="UP000187465"/>
    </source>
</evidence>
<comment type="caution">
    <text evidence="1">The sequence shown here is derived from an EMBL/GenBank/DDBJ whole genome shotgun (WGS) entry which is preliminary data.</text>
</comment>
<proteinExistence type="predicted"/>
<gene>
    <name evidence="1" type="ORF">BJP51_26395</name>
</gene>
<dbReference type="RefSeq" id="WP_076179492.1">
    <property type="nucleotide sequence ID" value="NZ_MPTQ01000017.1"/>
</dbReference>
<dbReference type="InterPro" id="IPR036249">
    <property type="entry name" value="Thioredoxin-like_sf"/>
</dbReference>
<dbReference type="EMBL" id="MKQP01000040">
    <property type="protein sequence ID" value="OMD26725.1"/>
    <property type="molecule type" value="Genomic_DNA"/>
</dbReference>
<evidence type="ECO:0008006" key="3">
    <source>
        <dbReference type="Google" id="ProtNLM"/>
    </source>
</evidence>